<feature type="signal peptide" evidence="4">
    <location>
        <begin position="1"/>
        <end position="24"/>
    </location>
</feature>
<accession>A0A2T3JR91</accession>
<dbReference type="GO" id="GO:0009279">
    <property type="term" value="C:cell outer membrane"/>
    <property type="evidence" value="ECO:0007669"/>
    <property type="project" value="UniProtKB-SubCell"/>
</dbReference>
<reference evidence="6 7" key="1">
    <citation type="submission" date="2018-01" db="EMBL/GenBank/DDBJ databases">
        <title>Whole genome sequencing of Histamine producing bacteria.</title>
        <authorList>
            <person name="Butler K."/>
        </authorList>
    </citation>
    <scope>NUCLEOTIDE SEQUENCE [LARGE SCALE GENOMIC DNA]</scope>
    <source>
        <strain evidence="6 7">JCM 12947</strain>
    </source>
</reference>
<dbReference type="InterPro" id="IPR050298">
    <property type="entry name" value="Gram-neg_bact_OMP"/>
</dbReference>
<keyword evidence="2 4" id="KW-0732">Signal</keyword>
<protein>
    <submittedName>
        <fullName evidence="6">Porin</fullName>
    </submittedName>
</protein>
<keyword evidence="7" id="KW-1185">Reference proteome</keyword>
<evidence type="ECO:0000256" key="1">
    <source>
        <dbReference type="ARBA" id="ARBA00004571"/>
    </source>
</evidence>
<dbReference type="Pfam" id="PF13609">
    <property type="entry name" value="Porin_4"/>
    <property type="match status" value="1"/>
</dbReference>
<dbReference type="Gene3D" id="2.40.160.10">
    <property type="entry name" value="Porin"/>
    <property type="match status" value="1"/>
</dbReference>
<evidence type="ECO:0000256" key="3">
    <source>
        <dbReference type="ARBA" id="ARBA00023136"/>
    </source>
</evidence>
<evidence type="ECO:0000313" key="7">
    <source>
        <dbReference type="Proteomes" id="UP000240987"/>
    </source>
</evidence>
<gene>
    <name evidence="6" type="ORF">C9J12_01205</name>
</gene>
<sequence length="345" mass="37428">MNMKKTTIAILVSGACMASASAMATTVYKDDTTSLDVGGRVEVRANFSDANKTAGDDNSFENNSRVRLNIGGEHAVNDDLSVLGFTEFEITENEEYSGDNEVRYMYAGLSSKKMGDLTFGHQDNAVTYLTNWTDKAETFSGSINEYNASTSDRAANVIRYGYATNNLNFQASYNIDSTSTKNEGWNAMLGYDTGFGLNVGVGYSGSEQKINNVGNQRADSNVAIVAAQYQHDMGIDVAMTYQGGKLSAVNSNGGTGLNESDFDAVDAYLGYNFGNNNVNATYNYLSADDSKDFDINNIGVEYAHYMGNFTAFVSYKFALLDDDKNVSYVGDNADNEAMIGARYAF</sequence>
<evidence type="ECO:0000313" key="6">
    <source>
        <dbReference type="EMBL" id="PSU51597.1"/>
    </source>
</evidence>
<dbReference type="CDD" id="cd00342">
    <property type="entry name" value="gram_neg_porins"/>
    <property type="match status" value="1"/>
</dbReference>
<dbReference type="OrthoDB" id="6212428at2"/>
<name>A0A2T3JR91_9GAMM</name>
<proteinExistence type="predicted"/>
<organism evidence="6 7">
    <name type="scientific">Photobacterium frigidiphilum</name>
    <dbReference type="NCBI Taxonomy" id="264736"/>
    <lineage>
        <taxon>Bacteria</taxon>
        <taxon>Pseudomonadati</taxon>
        <taxon>Pseudomonadota</taxon>
        <taxon>Gammaproteobacteria</taxon>
        <taxon>Vibrionales</taxon>
        <taxon>Vibrionaceae</taxon>
        <taxon>Photobacterium</taxon>
    </lineage>
</organism>
<dbReference type="PANTHER" id="PTHR34501">
    <property type="entry name" value="PROTEIN YDDL-RELATED"/>
    <property type="match status" value="1"/>
</dbReference>
<dbReference type="AlphaFoldDB" id="A0A2T3JR91"/>
<evidence type="ECO:0000256" key="2">
    <source>
        <dbReference type="ARBA" id="ARBA00022729"/>
    </source>
</evidence>
<dbReference type="Proteomes" id="UP000240987">
    <property type="component" value="Unassembled WGS sequence"/>
</dbReference>
<dbReference type="GO" id="GO:0015288">
    <property type="term" value="F:porin activity"/>
    <property type="evidence" value="ECO:0007669"/>
    <property type="project" value="InterPro"/>
</dbReference>
<comment type="caution">
    <text evidence="6">The sequence shown here is derived from an EMBL/GenBank/DDBJ whole genome shotgun (WGS) entry which is preliminary data.</text>
</comment>
<dbReference type="PANTHER" id="PTHR34501:SF2">
    <property type="entry name" value="OUTER MEMBRANE PORIN F-RELATED"/>
    <property type="match status" value="1"/>
</dbReference>
<dbReference type="InterPro" id="IPR023614">
    <property type="entry name" value="Porin_dom_sf"/>
</dbReference>
<feature type="domain" description="Porin" evidence="5">
    <location>
        <begin position="15"/>
        <end position="316"/>
    </location>
</feature>
<feature type="chain" id="PRO_5015593473" evidence="4">
    <location>
        <begin position="25"/>
        <end position="345"/>
    </location>
</feature>
<dbReference type="InterPro" id="IPR033900">
    <property type="entry name" value="Gram_neg_porin_domain"/>
</dbReference>
<keyword evidence="3" id="KW-0472">Membrane</keyword>
<dbReference type="PROSITE" id="PS51257">
    <property type="entry name" value="PROKAR_LIPOPROTEIN"/>
    <property type="match status" value="1"/>
</dbReference>
<evidence type="ECO:0000259" key="5">
    <source>
        <dbReference type="Pfam" id="PF13609"/>
    </source>
</evidence>
<dbReference type="EMBL" id="PYMJ01000001">
    <property type="protein sequence ID" value="PSU51597.1"/>
    <property type="molecule type" value="Genomic_DNA"/>
</dbReference>
<dbReference type="SUPFAM" id="SSF56935">
    <property type="entry name" value="Porins"/>
    <property type="match status" value="1"/>
</dbReference>
<evidence type="ECO:0000256" key="4">
    <source>
        <dbReference type="SAM" id="SignalP"/>
    </source>
</evidence>
<comment type="subcellular location">
    <subcellularLocation>
        <location evidence="1">Cell outer membrane</location>
        <topology evidence="1">Multi-pass membrane protein</topology>
    </subcellularLocation>
</comment>